<comment type="caution">
    <text evidence="4">The sequence shown here is derived from an EMBL/GenBank/DDBJ whole genome shotgun (WGS) entry which is preliminary data.</text>
</comment>
<dbReference type="AlphaFoldDB" id="A0A813JYE5"/>
<gene>
    <name evidence="3" type="ORF">PGLA1383_LOCUS30418</name>
    <name evidence="4" type="ORF">PGLA2088_LOCUS25754</name>
</gene>
<reference evidence="4" key="1">
    <citation type="submission" date="2021-02" db="EMBL/GenBank/DDBJ databases">
        <authorList>
            <person name="Dougan E. K."/>
            <person name="Rhodes N."/>
            <person name="Thang M."/>
            <person name="Chan C."/>
        </authorList>
    </citation>
    <scope>NUCLEOTIDE SEQUENCE</scope>
</reference>
<keyword evidence="6" id="KW-1185">Reference proteome</keyword>
<feature type="domain" description="EF-hand" evidence="2">
    <location>
        <begin position="255"/>
        <end position="290"/>
    </location>
</feature>
<dbReference type="GO" id="GO:0005509">
    <property type="term" value="F:calcium ion binding"/>
    <property type="evidence" value="ECO:0007669"/>
    <property type="project" value="InterPro"/>
</dbReference>
<dbReference type="SMART" id="SM00054">
    <property type="entry name" value="EFh"/>
    <property type="match status" value="2"/>
</dbReference>
<protein>
    <recommendedName>
        <fullName evidence="2">EF-hand domain-containing protein</fullName>
    </recommendedName>
</protein>
<evidence type="ECO:0000256" key="1">
    <source>
        <dbReference type="ARBA" id="ARBA00022837"/>
    </source>
</evidence>
<dbReference type="EMBL" id="CAJNNW010026846">
    <property type="protein sequence ID" value="CAE8688089.1"/>
    <property type="molecule type" value="Genomic_DNA"/>
</dbReference>
<dbReference type="PROSITE" id="PS00018">
    <property type="entry name" value="EF_HAND_1"/>
    <property type="match status" value="2"/>
</dbReference>
<dbReference type="SUPFAM" id="SSF47473">
    <property type="entry name" value="EF-hand"/>
    <property type="match status" value="1"/>
</dbReference>
<sequence length="326" mass="37063">MVGSRTEGDVKRTSWSASEGLPQDLNMQAITAARQMHTPSSSPLIRGLRRSLTLPAVIQDERPNFLPHLAAGRNLQLQSRRPRDFRARTPSMPRLSMDVSLQARRNPELEFHEVKWIIQALQTAKCGLSNGGMDFDSFRRFLFRAVDVSHIKGDVVELAYKQCRAACGPLDIETFLAWYKAHMFSLAKIRASPEQHKADLLMMELSKKFGLLPFDIDKIKAKFDHFDVDKSGEIEYSEFESMMMLLLGSKSKSDLPADRMLWFWKELDKDGGGSVDFPEFIVWYAKYFIGPGNAVDSFYASFMPDVQRCKVQEAQVKAAVTEHMSI</sequence>
<dbReference type="OrthoDB" id="26525at2759"/>
<evidence type="ECO:0000313" key="4">
    <source>
        <dbReference type="EMBL" id="CAE8688089.1"/>
    </source>
</evidence>
<evidence type="ECO:0000259" key="2">
    <source>
        <dbReference type="PROSITE" id="PS50222"/>
    </source>
</evidence>
<organism evidence="4 5">
    <name type="scientific">Polarella glacialis</name>
    <name type="common">Dinoflagellate</name>
    <dbReference type="NCBI Taxonomy" id="89957"/>
    <lineage>
        <taxon>Eukaryota</taxon>
        <taxon>Sar</taxon>
        <taxon>Alveolata</taxon>
        <taxon>Dinophyceae</taxon>
        <taxon>Suessiales</taxon>
        <taxon>Suessiaceae</taxon>
        <taxon>Polarella</taxon>
    </lineage>
</organism>
<name>A0A813JYE5_POLGL</name>
<dbReference type="Pfam" id="PF13499">
    <property type="entry name" value="EF-hand_7"/>
    <property type="match status" value="1"/>
</dbReference>
<dbReference type="PROSITE" id="PS50222">
    <property type="entry name" value="EF_HAND_2"/>
    <property type="match status" value="2"/>
</dbReference>
<keyword evidence="1" id="KW-0106">Calcium</keyword>
<dbReference type="InterPro" id="IPR011992">
    <property type="entry name" value="EF-hand-dom_pair"/>
</dbReference>
<evidence type="ECO:0000313" key="3">
    <source>
        <dbReference type="EMBL" id="CAE8612628.1"/>
    </source>
</evidence>
<dbReference type="InterPro" id="IPR002048">
    <property type="entry name" value="EF_hand_dom"/>
</dbReference>
<evidence type="ECO:0000313" key="5">
    <source>
        <dbReference type="Proteomes" id="UP000626109"/>
    </source>
</evidence>
<accession>A0A813JYE5</accession>
<feature type="domain" description="EF-hand" evidence="2">
    <location>
        <begin position="214"/>
        <end position="249"/>
    </location>
</feature>
<evidence type="ECO:0000313" key="6">
    <source>
        <dbReference type="Proteomes" id="UP000654075"/>
    </source>
</evidence>
<dbReference type="CDD" id="cd00051">
    <property type="entry name" value="EFh"/>
    <property type="match status" value="1"/>
</dbReference>
<dbReference type="Proteomes" id="UP000626109">
    <property type="component" value="Unassembled WGS sequence"/>
</dbReference>
<dbReference type="EMBL" id="CAJNNV010025139">
    <property type="protein sequence ID" value="CAE8612628.1"/>
    <property type="molecule type" value="Genomic_DNA"/>
</dbReference>
<dbReference type="Gene3D" id="1.10.238.10">
    <property type="entry name" value="EF-hand"/>
    <property type="match status" value="1"/>
</dbReference>
<dbReference type="InterPro" id="IPR018247">
    <property type="entry name" value="EF_Hand_1_Ca_BS"/>
</dbReference>
<proteinExistence type="predicted"/>
<dbReference type="Proteomes" id="UP000654075">
    <property type="component" value="Unassembled WGS sequence"/>
</dbReference>